<accession>A0AAD4R6E9</accession>
<organism evidence="1 2">
    <name type="scientific">Ditylenchus destructor</name>
    <dbReference type="NCBI Taxonomy" id="166010"/>
    <lineage>
        <taxon>Eukaryota</taxon>
        <taxon>Metazoa</taxon>
        <taxon>Ecdysozoa</taxon>
        <taxon>Nematoda</taxon>
        <taxon>Chromadorea</taxon>
        <taxon>Rhabditida</taxon>
        <taxon>Tylenchina</taxon>
        <taxon>Tylenchomorpha</taxon>
        <taxon>Sphaerularioidea</taxon>
        <taxon>Anguinidae</taxon>
        <taxon>Anguininae</taxon>
        <taxon>Ditylenchus</taxon>
    </lineage>
</organism>
<gene>
    <name evidence="1" type="ORF">DdX_06219</name>
</gene>
<name>A0AAD4R6E9_9BILA</name>
<evidence type="ECO:0000313" key="1">
    <source>
        <dbReference type="EMBL" id="KAI1719094.1"/>
    </source>
</evidence>
<reference evidence="1" key="1">
    <citation type="submission" date="2022-01" db="EMBL/GenBank/DDBJ databases">
        <title>Genome Sequence Resource for Two Populations of Ditylenchus destructor, the Migratory Endoparasitic Phytonematode.</title>
        <authorList>
            <person name="Zhang H."/>
            <person name="Lin R."/>
            <person name="Xie B."/>
        </authorList>
    </citation>
    <scope>NUCLEOTIDE SEQUENCE</scope>
    <source>
        <strain evidence="1">BazhouSP</strain>
    </source>
</reference>
<comment type="caution">
    <text evidence="1">The sequence shown here is derived from an EMBL/GenBank/DDBJ whole genome shotgun (WGS) entry which is preliminary data.</text>
</comment>
<proteinExistence type="predicted"/>
<dbReference type="Proteomes" id="UP001201812">
    <property type="component" value="Unassembled WGS sequence"/>
</dbReference>
<dbReference type="EMBL" id="JAKKPZ010000007">
    <property type="protein sequence ID" value="KAI1719094.1"/>
    <property type="molecule type" value="Genomic_DNA"/>
</dbReference>
<protein>
    <submittedName>
        <fullName evidence="1">Uncharacterized protein</fullName>
    </submittedName>
</protein>
<keyword evidence="2" id="KW-1185">Reference proteome</keyword>
<evidence type="ECO:0000313" key="2">
    <source>
        <dbReference type="Proteomes" id="UP001201812"/>
    </source>
</evidence>
<dbReference type="AlphaFoldDB" id="A0AAD4R6E9"/>
<sequence>MLFACYSFLRSRWHSETLSGEETTKAAKRPFSTVVRLRASHTASIPKVKATVFYCSNCYSKGKTFSREPDGLPHVCRQSKEATIYAVKNRKVVK</sequence>